<keyword evidence="3" id="KW-1185">Reference proteome</keyword>
<proteinExistence type="predicted"/>
<dbReference type="PROSITE" id="PS50995">
    <property type="entry name" value="HTH_MARR_2"/>
    <property type="match status" value="1"/>
</dbReference>
<dbReference type="SUPFAM" id="SSF46785">
    <property type="entry name" value="Winged helix' DNA-binding domain"/>
    <property type="match status" value="1"/>
</dbReference>
<organism evidence="2 3">
    <name type="scientific">Nocardioides mesophilus</name>
    <dbReference type="NCBI Taxonomy" id="433659"/>
    <lineage>
        <taxon>Bacteria</taxon>
        <taxon>Bacillati</taxon>
        <taxon>Actinomycetota</taxon>
        <taxon>Actinomycetes</taxon>
        <taxon>Propionibacteriales</taxon>
        <taxon>Nocardioidaceae</taxon>
        <taxon>Nocardioides</taxon>
    </lineage>
</organism>
<dbReference type="PANTHER" id="PTHR33164">
    <property type="entry name" value="TRANSCRIPTIONAL REGULATOR, MARR FAMILY"/>
    <property type="match status" value="1"/>
</dbReference>
<feature type="domain" description="HTH marR-type" evidence="1">
    <location>
        <begin position="1"/>
        <end position="145"/>
    </location>
</feature>
<dbReference type="PANTHER" id="PTHR33164:SF99">
    <property type="entry name" value="MARR FAMILY REGULATORY PROTEIN"/>
    <property type="match status" value="1"/>
</dbReference>
<dbReference type="KEGG" id="nmes:H9L09_05425"/>
<dbReference type="RefSeq" id="WP_187579684.1">
    <property type="nucleotide sequence ID" value="NZ_CP060713.1"/>
</dbReference>
<reference evidence="2 3" key="1">
    <citation type="submission" date="2020-08" db="EMBL/GenBank/DDBJ databases">
        <title>Genome sequence of Nocardioides mesophilus KACC 16243T.</title>
        <authorList>
            <person name="Hyun D.-W."/>
            <person name="Bae J.-W."/>
        </authorList>
    </citation>
    <scope>NUCLEOTIDE SEQUENCE [LARGE SCALE GENOMIC DNA]</scope>
    <source>
        <strain evidence="2 3">KACC 16243</strain>
    </source>
</reference>
<dbReference type="AlphaFoldDB" id="A0A7G9RE15"/>
<dbReference type="GO" id="GO:0003700">
    <property type="term" value="F:DNA-binding transcription factor activity"/>
    <property type="evidence" value="ECO:0007669"/>
    <property type="project" value="InterPro"/>
</dbReference>
<dbReference type="Pfam" id="PF01047">
    <property type="entry name" value="MarR"/>
    <property type="match status" value="1"/>
</dbReference>
<sequence>MTRWLTDKELDAWLKLAGVMLKLGPTLDSQLQRDSDLTHFDYLCLAMLSEAEDHTRRMSDLAATTNASLSRLSHVISKLEKKGWVQRRPCPDSRRVTLVTLTDEGWEVLRKAAPGHVATVHSLVFEDLSPEDVAALERVAGHIVERIDAAGDLDSRC</sequence>
<dbReference type="PRINTS" id="PR00598">
    <property type="entry name" value="HTHMARR"/>
</dbReference>
<dbReference type="EMBL" id="CP060713">
    <property type="protein sequence ID" value="QNN53840.1"/>
    <property type="molecule type" value="Genomic_DNA"/>
</dbReference>
<dbReference type="InterPro" id="IPR000835">
    <property type="entry name" value="HTH_MarR-typ"/>
</dbReference>
<protein>
    <submittedName>
        <fullName evidence="2">MarR family transcriptional regulator</fullName>
    </submittedName>
</protein>
<accession>A0A7G9RE15</accession>
<dbReference type="GO" id="GO:0006950">
    <property type="term" value="P:response to stress"/>
    <property type="evidence" value="ECO:0007669"/>
    <property type="project" value="TreeGrafter"/>
</dbReference>
<dbReference type="InterPro" id="IPR039422">
    <property type="entry name" value="MarR/SlyA-like"/>
</dbReference>
<dbReference type="SMART" id="SM00347">
    <property type="entry name" value="HTH_MARR"/>
    <property type="match status" value="1"/>
</dbReference>
<evidence type="ECO:0000259" key="1">
    <source>
        <dbReference type="PROSITE" id="PS50995"/>
    </source>
</evidence>
<gene>
    <name evidence="2" type="ORF">H9L09_05425</name>
</gene>
<dbReference type="Proteomes" id="UP000515947">
    <property type="component" value="Chromosome"/>
</dbReference>
<dbReference type="Gene3D" id="1.10.10.10">
    <property type="entry name" value="Winged helix-like DNA-binding domain superfamily/Winged helix DNA-binding domain"/>
    <property type="match status" value="1"/>
</dbReference>
<evidence type="ECO:0000313" key="2">
    <source>
        <dbReference type="EMBL" id="QNN53840.1"/>
    </source>
</evidence>
<evidence type="ECO:0000313" key="3">
    <source>
        <dbReference type="Proteomes" id="UP000515947"/>
    </source>
</evidence>
<name>A0A7G9RE15_9ACTN</name>
<dbReference type="InterPro" id="IPR036390">
    <property type="entry name" value="WH_DNA-bd_sf"/>
</dbReference>
<dbReference type="InterPro" id="IPR036388">
    <property type="entry name" value="WH-like_DNA-bd_sf"/>
</dbReference>